<dbReference type="InterPro" id="IPR029021">
    <property type="entry name" value="Prot-tyrosine_phosphatase-like"/>
</dbReference>
<dbReference type="PROSITE" id="PS00383">
    <property type="entry name" value="TYR_PHOSPHATASE_1"/>
    <property type="match status" value="1"/>
</dbReference>
<keyword evidence="6" id="KW-1185">Reference proteome</keyword>
<dbReference type="VEuPathDB" id="FungiDB:PV09_07673"/>
<dbReference type="FunCoup" id="A0A0D2A2E9">
    <property type="interactions" value="868"/>
</dbReference>
<dbReference type="Gene3D" id="3.90.190.10">
    <property type="entry name" value="Protein tyrosine phosphatase superfamily"/>
    <property type="match status" value="1"/>
</dbReference>
<proteinExistence type="inferred from homology"/>
<dbReference type="GO" id="GO:0004725">
    <property type="term" value="F:protein tyrosine phosphatase activity"/>
    <property type="evidence" value="ECO:0007669"/>
    <property type="project" value="InterPro"/>
</dbReference>
<dbReference type="Pfam" id="PF00102">
    <property type="entry name" value="Y_phosphatase"/>
    <property type="match status" value="1"/>
</dbReference>
<feature type="domain" description="Tyrosine specific protein phosphatases" evidence="4">
    <location>
        <begin position="239"/>
        <end position="320"/>
    </location>
</feature>
<evidence type="ECO:0000256" key="2">
    <source>
        <dbReference type="SAM" id="MobiDB-lite"/>
    </source>
</evidence>
<dbReference type="InterPro" id="IPR000242">
    <property type="entry name" value="PTP_cat"/>
</dbReference>
<dbReference type="SUPFAM" id="SSF52799">
    <property type="entry name" value="(Phosphotyrosine protein) phosphatases II"/>
    <property type="match status" value="1"/>
</dbReference>
<dbReference type="EMBL" id="KN847559">
    <property type="protein sequence ID" value="KIW00933.1"/>
    <property type="molecule type" value="Genomic_DNA"/>
</dbReference>
<dbReference type="PROSITE" id="PS50055">
    <property type="entry name" value="TYR_PHOSPHATASE_PTP"/>
    <property type="match status" value="1"/>
</dbReference>
<dbReference type="AlphaFoldDB" id="A0A0D2A2E9"/>
<organism evidence="5 6">
    <name type="scientific">Verruconis gallopava</name>
    <dbReference type="NCBI Taxonomy" id="253628"/>
    <lineage>
        <taxon>Eukaryota</taxon>
        <taxon>Fungi</taxon>
        <taxon>Dikarya</taxon>
        <taxon>Ascomycota</taxon>
        <taxon>Pezizomycotina</taxon>
        <taxon>Dothideomycetes</taxon>
        <taxon>Pleosporomycetidae</taxon>
        <taxon>Venturiales</taxon>
        <taxon>Sympoventuriaceae</taxon>
        <taxon>Verruconis</taxon>
    </lineage>
</organism>
<feature type="region of interest" description="Disordered" evidence="2">
    <location>
        <begin position="1"/>
        <end position="25"/>
    </location>
</feature>
<evidence type="ECO:0000313" key="5">
    <source>
        <dbReference type="EMBL" id="KIW00933.1"/>
    </source>
</evidence>
<dbReference type="CDD" id="cd18533">
    <property type="entry name" value="PTP_fungal"/>
    <property type="match status" value="1"/>
</dbReference>
<protein>
    <submittedName>
        <fullName evidence="5">Uncharacterized protein</fullName>
    </submittedName>
</protein>
<reference evidence="5 6" key="1">
    <citation type="submission" date="2015-01" db="EMBL/GenBank/DDBJ databases">
        <title>The Genome Sequence of Ochroconis gallopava CBS43764.</title>
        <authorList>
            <consortium name="The Broad Institute Genomics Platform"/>
            <person name="Cuomo C."/>
            <person name="de Hoog S."/>
            <person name="Gorbushina A."/>
            <person name="Stielow B."/>
            <person name="Teixiera M."/>
            <person name="Abouelleil A."/>
            <person name="Chapman S.B."/>
            <person name="Priest M."/>
            <person name="Young S.K."/>
            <person name="Wortman J."/>
            <person name="Nusbaum C."/>
            <person name="Birren B."/>
        </authorList>
    </citation>
    <scope>NUCLEOTIDE SEQUENCE [LARGE SCALE GENOMIC DNA]</scope>
    <source>
        <strain evidence="5 6">CBS 43764</strain>
    </source>
</reference>
<dbReference type="GeneID" id="27315646"/>
<gene>
    <name evidence="5" type="ORF">PV09_07673</name>
</gene>
<feature type="compositionally biased region" description="Polar residues" evidence="2">
    <location>
        <begin position="1"/>
        <end position="19"/>
    </location>
</feature>
<dbReference type="PANTHER" id="PTHR19134">
    <property type="entry name" value="RECEPTOR-TYPE TYROSINE-PROTEIN PHOSPHATASE"/>
    <property type="match status" value="1"/>
</dbReference>
<dbReference type="InterPro" id="IPR003595">
    <property type="entry name" value="Tyr_Pase_cat"/>
</dbReference>
<dbReference type="SMART" id="SM00404">
    <property type="entry name" value="PTPc_motif"/>
    <property type="match status" value="1"/>
</dbReference>
<dbReference type="HOGENOM" id="CLU_001645_9_12_1"/>
<dbReference type="OrthoDB" id="10253954at2759"/>
<dbReference type="SMART" id="SM00194">
    <property type="entry name" value="PTPc"/>
    <property type="match status" value="1"/>
</dbReference>
<dbReference type="PRINTS" id="PR00700">
    <property type="entry name" value="PRTYPHPHTASE"/>
</dbReference>
<evidence type="ECO:0000313" key="6">
    <source>
        <dbReference type="Proteomes" id="UP000053259"/>
    </source>
</evidence>
<sequence>MPEPSTENGESPQPTTASGTAEKKLPAFLNQSRSDIQAKFIDLEWQQRTRIAEGKQPNSTSQWVFLPSDTTLPRNRYANVEVFANNRVKLKVPEGHSDYINASPIKLKTTKSNTQKNFIATQGPKEGIHGHIWRMVWQECPGPAVIVMLTQTHEAGREKCFQYFPLNMENPTMDITEDDEFNDDFKASLTLKGITEDEATQSTIREMELKTESGESKTIWHLLFTGWPDFSIPEDDSRDALVRLIQLSAEKNANADSPRIVHCSAGVGRSGTFIALDWLISELEEGGFDDLDDENDPIVDLVDALRQQRMMMVQSEAQFHFLYDLTRQLWNDRQEGRKLGELKIQNQRDAIDLSRAELEKEMQINVAQSVFRKQTDL</sequence>
<name>A0A0D2A2E9_9PEZI</name>
<dbReference type="InterPro" id="IPR016130">
    <property type="entry name" value="Tyr_Pase_AS"/>
</dbReference>
<dbReference type="Proteomes" id="UP000053259">
    <property type="component" value="Unassembled WGS sequence"/>
</dbReference>
<dbReference type="InterPro" id="IPR000387">
    <property type="entry name" value="Tyr_Pase_dom"/>
</dbReference>
<dbReference type="InterPro" id="IPR050348">
    <property type="entry name" value="Protein-Tyr_Phosphatase"/>
</dbReference>
<evidence type="ECO:0000256" key="1">
    <source>
        <dbReference type="ARBA" id="ARBA00009649"/>
    </source>
</evidence>
<comment type="similarity">
    <text evidence="1">Belongs to the protein-tyrosine phosphatase family. Non-receptor class subfamily.</text>
</comment>
<dbReference type="RefSeq" id="XP_016210802.1">
    <property type="nucleotide sequence ID" value="XM_016361476.1"/>
</dbReference>
<feature type="domain" description="Tyrosine-protein phosphatase" evidence="3">
    <location>
        <begin position="74"/>
        <end position="329"/>
    </location>
</feature>
<evidence type="ECO:0000259" key="4">
    <source>
        <dbReference type="PROSITE" id="PS50056"/>
    </source>
</evidence>
<dbReference type="InParanoid" id="A0A0D2A2E9"/>
<dbReference type="PANTHER" id="PTHR19134:SF449">
    <property type="entry name" value="TYROSINE-PROTEIN PHOSPHATASE 1"/>
    <property type="match status" value="1"/>
</dbReference>
<accession>A0A0D2A2E9</accession>
<evidence type="ECO:0000259" key="3">
    <source>
        <dbReference type="PROSITE" id="PS50055"/>
    </source>
</evidence>
<dbReference type="PROSITE" id="PS50056">
    <property type="entry name" value="TYR_PHOSPHATASE_2"/>
    <property type="match status" value="1"/>
</dbReference>
<dbReference type="STRING" id="253628.A0A0D2A2E9"/>